<dbReference type="RefSeq" id="WP_279572453.1">
    <property type="nucleotide sequence ID" value="NZ_LWID01000001.1"/>
</dbReference>
<dbReference type="InterPro" id="IPR050707">
    <property type="entry name" value="HTH_MetabolicPath_Reg"/>
</dbReference>
<keyword evidence="3" id="KW-0804">Transcription</keyword>
<keyword evidence="2" id="KW-0238">DNA-binding</keyword>
<proteinExistence type="predicted"/>
<dbReference type="EMBL" id="LWID01000001">
    <property type="protein sequence ID" value="MDG6895013.1"/>
    <property type="molecule type" value="Genomic_DNA"/>
</dbReference>
<comment type="caution">
    <text evidence="6">The sequence shown here is derived from an EMBL/GenBank/DDBJ whole genome shotgun (WGS) entry which is preliminary data.</text>
</comment>
<dbReference type="Pfam" id="PF09339">
    <property type="entry name" value="HTH_IclR"/>
    <property type="match status" value="1"/>
</dbReference>
<dbReference type="Proteomes" id="UP001155500">
    <property type="component" value="Unassembled WGS sequence"/>
</dbReference>
<dbReference type="InterPro" id="IPR005471">
    <property type="entry name" value="Tscrpt_reg_IclR_N"/>
</dbReference>
<dbReference type="PANTHER" id="PTHR30136:SF19">
    <property type="entry name" value="DNA-BINDING TRANSCRIPTIONAL REPRESSOR YIAJ"/>
    <property type="match status" value="1"/>
</dbReference>
<dbReference type="Pfam" id="PF01614">
    <property type="entry name" value="IclR_C"/>
    <property type="match status" value="1"/>
</dbReference>
<evidence type="ECO:0000259" key="5">
    <source>
        <dbReference type="PROSITE" id="PS51078"/>
    </source>
</evidence>
<dbReference type="InterPro" id="IPR029016">
    <property type="entry name" value="GAF-like_dom_sf"/>
</dbReference>
<protein>
    <submittedName>
        <fullName evidence="6">Transcriptional regulator</fullName>
    </submittedName>
</protein>
<keyword evidence="7" id="KW-1185">Reference proteome</keyword>
<dbReference type="PANTHER" id="PTHR30136">
    <property type="entry name" value="HELIX-TURN-HELIX TRANSCRIPTIONAL REGULATOR, ICLR FAMILY"/>
    <property type="match status" value="1"/>
</dbReference>
<evidence type="ECO:0000259" key="4">
    <source>
        <dbReference type="PROSITE" id="PS51077"/>
    </source>
</evidence>
<evidence type="ECO:0000256" key="3">
    <source>
        <dbReference type="ARBA" id="ARBA00023163"/>
    </source>
</evidence>
<organism evidence="6 7">
    <name type="scientific">Volucribacter amazonae</name>
    <dbReference type="NCBI Taxonomy" id="256731"/>
    <lineage>
        <taxon>Bacteria</taxon>
        <taxon>Pseudomonadati</taxon>
        <taxon>Pseudomonadota</taxon>
        <taxon>Gammaproteobacteria</taxon>
        <taxon>Pasteurellales</taxon>
        <taxon>Pasteurellaceae</taxon>
        <taxon>Volucribacter</taxon>
    </lineage>
</organism>
<name>A0A9X4PNI0_9PAST</name>
<dbReference type="PROSITE" id="PS51077">
    <property type="entry name" value="HTH_ICLR"/>
    <property type="match status" value="1"/>
</dbReference>
<feature type="domain" description="HTH iclR-type" evidence="4">
    <location>
        <begin position="7"/>
        <end position="69"/>
    </location>
</feature>
<dbReference type="SUPFAM" id="SSF46785">
    <property type="entry name" value="Winged helix' DNA-binding domain"/>
    <property type="match status" value="1"/>
</dbReference>
<dbReference type="SUPFAM" id="SSF55781">
    <property type="entry name" value="GAF domain-like"/>
    <property type="match status" value="1"/>
</dbReference>
<accession>A0A9X4PNI0</accession>
<evidence type="ECO:0000313" key="7">
    <source>
        <dbReference type="Proteomes" id="UP001155500"/>
    </source>
</evidence>
<evidence type="ECO:0000313" key="6">
    <source>
        <dbReference type="EMBL" id="MDG6895013.1"/>
    </source>
</evidence>
<keyword evidence="1" id="KW-0805">Transcription regulation</keyword>
<dbReference type="InterPro" id="IPR036390">
    <property type="entry name" value="WH_DNA-bd_sf"/>
</dbReference>
<dbReference type="AlphaFoldDB" id="A0A9X4PNI0"/>
<dbReference type="GO" id="GO:0003700">
    <property type="term" value="F:DNA-binding transcription factor activity"/>
    <property type="evidence" value="ECO:0007669"/>
    <property type="project" value="TreeGrafter"/>
</dbReference>
<dbReference type="Gene3D" id="1.10.10.10">
    <property type="entry name" value="Winged helix-like DNA-binding domain superfamily/Winged helix DNA-binding domain"/>
    <property type="match status" value="1"/>
</dbReference>
<evidence type="ECO:0000256" key="2">
    <source>
        <dbReference type="ARBA" id="ARBA00023125"/>
    </source>
</evidence>
<dbReference type="Gene3D" id="3.30.450.40">
    <property type="match status" value="1"/>
</dbReference>
<dbReference type="GO" id="GO:0045892">
    <property type="term" value="P:negative regulation of DNA-templated transcription"/>
    <property type="evidence" value="ECO:0007669"/>
    <property type="project" value="TreeGrafter"/>
</dbReference>
<dbReference type="SMART" id="SM00346">
    <property type="entry name" value="HTH_ICLR"/>
    <property type="match status" value="1"/>
</dbReference>
<dbReference type="InterPro" id="IPR036388">
    <property type="entry name" value="WH-like_DNA-bd_sf"/>
</dbReference>
<dbReference type="PROSITE" id="PS51078">
    <property type="entry name" value="ICLR_ED"/>
    <property type="match status" value="1"/>
</dbReference>
<dbReference type="GO" id="GO:0003677">
    <property type="term" value="F:DNA binding"/>
    <property type="evidence" value="ECO:0007669"/>
    <property type="project" value="UniProtKB-KW"/>
</dbReference>
<evidence type="ECO:0000256" key="1">
    <source>
        <dbReference type="ARBA" id="ARBA00023015"/>
    </source>
</evidence>
<gene>
    <name evidence="6" type="ORF">A6A20_05080</name>
</gene>
<dbReference type="InterPro" id="IPR014757">
    <property type="entry name" value="Tscrpt_reg_IclR_C"/>
</dbReference>
<reference evidence="6" key="1">
    <citation type="submission" date="2016-03" db="EMBL/GenBank/DDBJ databases">
        <title>Co-evolution between Pasteurellaceae and their hosts.</title>
        <authorList>
            <person name="Hansen M.J."/>
            <person name="Bojesen A.M."/>
            <person name="Planet P."/>
        </authorList>
    </citation>
    <scope>NUCLEOTIDE SEQUENCE</scope>
    <source>
        <strain evidence="6">146/S8/89</strain>
    </source>
</reference>
<sequence length="260" mass="29218">MEKNQGNQSLIRGLRLIDLLSNYPNGCPLAHLTKLVGLNKSTVHRLLQGLQSEGFVCPANSTGSYRLTTKCLSIGHKTLASLNIINVAMPYLEQLNLTLGETVNFSKREDDHALMIYKLEPTTGMMKTRAYIGQHLPLYCSAMGKLYLAFEDDPAYLTTYWQSHQEIIQQLTAKTITSLDKMCEELNKIQLEHYAMDREENELGVMCIAYPIFNHQHKVEYAVSVSASIYKFAQLGMANVQQQIQLTAQGISQELGANIE</sequence>
<feature type="domain" description="IclR-ED" evidence="5">
    <location>
        <begin position="70"/>
        <end position="257"/>
    </location>
</feature>